<protein>
    <recommendedName>
        <fullName evidence="4">Cytochrome P450</fullName>
    </recommendedName>
</protein>
<organism evidence="2 3">
    <name type="scientific">Citrus sinensis</name>
    <name type="common">Sweet orange</name>
    <name type="synonym">Citrus aurantium var. sinensis</name>
    <dbReference type="NCBI Taxonomy" id="2711"/>
    <lineage>
        <taxon>Eukaryota</taxon>
        <taxon>Viridiplantae</taxon>
        <taxon>Streptophyta</taxon>
        <taxon>Embryophyta</taxon>
        <taxon>Tracheophyta</taxon>
        <taxon>Spermatophyta</taxon>
        <taxon>Magnoliopsida</taxon>
        <taxon>eudicotyledons</taxon>
        <taxon>Gunneridae</taxon>
        <taxon>Pentapetalae</taxon>
        <taxon>rosids</taxon>
        <taxon>malvids</taxon>
        <taxon>Sapindales</taxon>
        <taxon>Rutaceae</taxon>
        <taxon>Aurantioideae</taxon>
        <taxon>Citrus</taxon>
    </lineage>
</organism>
<dbReference type="Pfam" id="PF00067">
    <property type="entry name" value="p450"/>
    <property type="match status" value="1"/>
</dbReference>
<evidence type="ECO:0000313" key="2">
    <source>
        <dbReference type="EMBL" id="KDO42528.1"/>
    </source>
</evidence>
<evidence type="ECO:0000313" key="3">
    <source>
        <dbReference type="Proteomes" id="UP000027120"/>
    </source>
</evidence>
<feature type="non-terminal residue" evidence="2">
    <location>
        <position position="93"/>
    </location>
</feature>
<comment type="similarity">
    <text evidence="1">Belongs to the cytochrome P450 family.</text>
</comment>
<evidence type="ECO:0008006" key="4">
    <source>
        <dbReference type="Google" id="ProtNLM"/>
    </source>
</evidence>
<dbReference type="SUPFAM" id="SSF48264">
    <property type="entry name" value="Cytochrome P450"/>
    <property type="match status" value="1"/>
</dbReference>
<dbReference type="GO" id="GO:0004497">
    <property type="term" value="F:monooxygenase activity"/>
    <property type="evidence" value="ECO:0007669"/>
    <property type="project" value="InterPro"/>
</dbReference>
<dbReference type="InterPro" id="IPR036396">
    <property type="entry name" value="Cyt_P450_sf"/>
</dbReference>
<dbReference type="GO" id="GO:0016705">
    <property type="term" value="F:oxidoreductase activity, acting on paired donors, with incorporation or reduction of molecular oxygen"/>
    <property type="evidence" value="ECO:0007669"/>
    <property type="project" value="InterPro"/>
</dbReference>
<dbReference type="Gene3D" id="1.10.630.10">
    <property type="entry name" value="Cytochrome P450"/>
    <property type="match status" value="1"/>
</dbReference>
<proteinExistence type="inferred from homology"/>
<sequence>VKETFRLHPPIPLLLSRKASEDGEIIGFIVPKGARVLATSRDESTWDHAHSFMPIRFLGSDVDFIGRNFESIPFGVGRRICPDLPLDITMLYP</sequence>
<keyword evidence="3" id="KW-1185">Reference proteome</keyword>
<feature type="non-terminal residue" evidence="2">
    <location>
        <position position="1"/>
    </location>
</feature>
<evidence type="ECO:0000256" key="1">
    <source>
        <dbReference type="ARBA" id="ARBA00010617"/>
    </source>
</evidence>
<accession>A0A067DI16</accession>
<dbReference type="SMR" id="A0A067DI16"/>
<dbReference type="PANTHER" id="PTHR47950:SF48">
    <property type="entry name" value="CYTOCHROME P450 FAMILY PROTEIN, EXPRESSED"/>
    <property type="match status" value="1"/>
</dbReference>
<name>A0A067DI16_CITSI</name>
<dbReference type="GO" id="GO:0020037">
    <property type="term" value="F:heme binding"/>
    <property type="evidence" value="ECO:0007669"/>
    <property type="project" value="InterPro"/>
</dbReference>
<dbReference type="EMBL" id="KK785466">
    <property type="protein sequence ID" value="KDO42528.1"/>
    <property type="molecule type" value="Genomic_DNA"/>
</dbReference>
<dbReference type="AlphaFoldDB" id="A0A067DI16"/>
<dbReference type="Proteomes" id="UP000027120">
    <property type="component" value="Unassembled WGS sequence"/>
</dbReference>
<dbReference type="GO" id="GO:0005506">
    <property type="term" value="F:iron ion binding"/>
    <property type="evidence" value="ECO:0007669"/>
    <property type="project" value="InterPro"/>
</dbReference>
<reference evidence="2 3" key="1">
    <citation type="submission" date="2014-04" db="EMBL/GenBank/DDBJ databases">
        <authorList>
            <consortium name="International Citrus Genome Consortium"/>
            <person name="Gmitter F."/>
            <person name="Chen C."/>
            <person name="Farmerie W."/>
            <person name="Harkins T."/>
            <person name="Desany B."/>
            <person name="Mohiuddin M."/>
            <person name="Kodira C."/>
            <person name="Borodovsky M."/>
            <person name="Lomsadze A."/>
            <person name="Burns P."/>
            <person name="Jenkins J."/>
            <person name="Prochnik S."/>
            <person name="Shu S."/>
            <person name="Chapman J."/>
            <person name="Pitluck S."/>
            <person name="Schmutz J."/>
            <person name="Rokhsar D."/>
        </authorList>
    </citation>
    <scope>NUCLEOTIDE SEQUENCE</scope>
</reference>
<dbReference type="PANTHER" id="PTHR47950">
    <property type="entry name" value="CYTOCHROME P450, FAMILY 76, SUBFAMILY C, POLYPEPTIDE 5-RELATED"/>
    <property type="match status" value="1"/>
</dbReference>
<dbReference type="InterPro" id="IPR001128">
    <property type="entry name" value="Cyt_P450"/>
</dbReference>
<gene>
    <name evidence="2" type="ORF">CISIN_1g046073mg</name>
</gene>